<gene>
    <name evidence="2" type="ORF">U0070_024935</name>
</gene>
<keyword evidence="3" id="KW-1185">Reference proteome</keyword>
<evidence type="ECO:0000313" key="3">
    <source>
        <dbReference type="Proteomes" id="UP001488838"/>
    </source>
</evidence>
<protein>
    <submittedName>
        <fullName evidence="2">Uncharacterized protein</fullName>
    </submittedName>
</protein>
<sequence length="499" mass="55381">MAFLTLIEWKILGYIQLWKGANIPHQANQFTPFYDRDSTSNPRSTEAATKYFLTQVTASIVLLLPIIINFKHLGLRLFQPEANNTILTLTFISLGLWLQAGFHLLHPALVREDEQGAGIACVLQLHHSAGQLLIPEDQQALFNKHGAACADLHLVPWLAEHVEEVSKFPTLSTLEMMSEETVDARGMGRDSANFLSPSASYISTRASQGLKTPVEEVKYEPPFAYVRRDFPSKAMRDLGVTSVGLWLQAGFHLLHPALVREDEHGAGIACVLQLHHSAGQLLIPEDLQALFNKHGAACADLHLVPWLAEHVEELPKSLGLWLQAAFHLLHPALVREDEQGAGIACVLELHHSAGQLLIPEDQQALFNKHGIACADLHLVPWLAEHVEEVSKAPGCIVSLLCSTCGLLEGAWEVLCPRRWQRHVMCSLLPALEEVLLQQPNSLQRTKIQSGAWTSPVTEQDRSAAGCPKLKVDSKYMEGSRRREGRDRGEPEESRSEKVE</sequence>
<reference evidence="2 3" key="1">
    <citation type="journal article" date="2023" name="bioRxiv">
        <title>Conserved and derived expression patterns and positive selection on dental genes reveal complex evolutionary context of ever-growing rodent molars.</title>
        <authorList>
            <person name="Calamari Z.T."/>
            <person name="Song A."/>
            <person name="Cohen E."/>
            <person name="Akter M."/>
            <person name="Roy R.D."/>
            <person name="Hallikas O."/>
            <person name="Christensen M.M."/>
            <person name="Li P."/>
            <person name="Marangoni P."/>
            <person name="Jernvall J."/>
            <person name="Klein O.D."/>
        </authorList>
    </citation>
    <scope>NUCLEOTIDE SEQUENCE [LARGE SCALE GENOMIC DNA]</scope>
    <source>
        <strain evidence="2">V071</strain>
    </source>
</reference>
<evidence type="ECO:0000256" key="1">
    <source>
        <dbReference type="SAM" id="MobiDB-lite"/>
    </source>
</evidence>
<dbReference type="AlphaFoldDB" id="A0AAW0ITP2"/>
<feature type="region of interest" description="Disordered" evidence="1">
    <location>
        <begin position="447"/>
        <end position="499"/>
    </location>
</feature>
<name>A0AAW0ITP2_MYOGA</name>
<dbReference type="Proteomes" id="UP001488838">
    <property type="component" value="Unassembled WGS sequence"/>
</dbReference>
<comment type="caution">
    <text evidence="2">The sequence shown here is derived from an EMBL/GenBank/DDBJ whole genome shotgun (WGS) entry which is preliminary data.</text>
</comment>
<dbReference type="EMBL" id="JBBHLL010000095">
    <property type="protein sequence ID" value="KAK7817461.1"/>
    <property type="molecule type" value="Genomic_DNA"/>
</dbReference>
<proteinExistence type="predicted"/>
<feature type="compositionally biased region" description="Polar residues" evidence="1">
    <location>
        <begin position="447"/>
        <end position="457"/>
    </location>
</feature>
<evidence type="ECO:0000313" key="2">
    <source>
        <dbReference type="EMBL" id="KAK7817461.1"/>
    </source>
</evidence>
<organism evidence="2 3">
    <name type="scientific">Myodes glareolus</name>
    <name type="common">Bank vole</name>
    <name type="synonym">Clethrionomys glareolus</name>
    <dbReference type="NCBI Taxonomy" id="447135"/>
    <lineage>
        <taxon>Eukaryota</taxon>
        <taxon>Metazoa</taxon>
        <taxon>Chordata</taxon>
        <taxon>Craniata</taxon>
        <taxon>Vertebrata</taxon>
        <taxon>Euteleostomi</taxon>
        <taxon>Mammalia</taxon>
        <taxon>Eutheria</taxon>
        <taxon>Euarchontoglires</taxon>
        <taxon>Glires</taxon>
        <taxon>Rodentia</taxon>
        <taxon>Myomorpha</taxon>
        <taxon>Muroidea</taxon>
        <taxon>Cricetidae</taxon>
        <taxon>Arvicolinae</taxon>
        <taxon>Myodes</taxon>
    </lineage>
</organism>
<feature type="compositionally biased region" description="Basic and acidic residues" evidence="1">
    <location>
        <begin position="469"/>
        <end position="499"/>
    </location>
</feature>
<accession>A0AAW0ITP2</accession>